<keyword evidence="2" id="KW-1185">Reference proteome</keyword>
<name>A0A7J6WK10_THATH</name>
<dbReference type="EMBL" id="JABWDY010015328">
    <property type="protein sequence ID" value="KAF5196930.1"/>
    <property type="molecule type" value="Genomic_DNA"/>
</dbReference>
<dbReference type="Proteomes" id="UP000554482">
    <property type="component" value="Unassembled WGS sequence"/>
</dbReference>
<accession>A0A7J6WK10</accession>
<sequence length="184" mass="21135">MDLAIWKRNRCLLEKVIDAKYGIGDSNGVPKPIDSPYGWSLWRGILSSLPKFKEGLSFKIVDGRCSVTESIWRRLTGHVQNLDVVIHQDNVRVLLDRWPNLNGTRLGQAVWQVLPVAVMWCIWKGRNNKIFKGRDFIVDSIISCVKYTVWAWLEMTKEGGQMKRDCRITQLLLNWEGTVTGDCS</sequence>
<proteinExistence type="predicted"/>
<dbReference type="AlphaFoldDB" id="A0A7J6WK10"/>
<gene>
    <name evidence="1" type="ORF">FRX31_013484</name>
</gene>
<evidence type="ECO:0000313" key="1">
    <source>
        <dbReference type="EMBL" id="KAF5196930.1"/>
    </source>
</evidence>
<comment type="caution">
    <text evidence="1">The sequence shown here is derived from an EMBL/GenBank/DDBJ whole genome shotgun (WGS) entry which is preliminary data.</text>
</comment>
<dbReference type="OrthoDB" id="1727818at2759"/>
<evidence type="ECO:0000313" key="2">
    <source>
        <dbReference type="Proteomes" id="UP000554482"/>
    </source>
</evidence>
<organism evidence="1 2">
    <name type="scientific">Thalictrum thalictroides</name>
    <name type="common">Rue-anemone</name>
    <name type="synonym">Anemone thalictroides</name>
    <dbReference type="NCBI Taxonomy" id="46969"/>
    <lineage>
        <taxon>Eukaryota</taxon>
        <taxon>Viridiplantae</taxon>
        <taxon>Streptophyta</taxon>
        <taxon>Embryophyta</taxon>
        <taxon>Tracheophyta</taxon>
        <taxon>Spermatophyta</taxon>
        <taxon>Magnoliopsida</taxon>
        <taxon>Ranunculales</taxon>
        <taxon>Ranunculaceae</taxon>
        <taxon>Thalictroideae</taxon>
        <taxon>Thalictrum</taxon>
    </lineage>
</organism>
<protein>
    <submittedName>
        <fullName evidence="1">Uncharacterized protein</fullName>
    </submittedName>
</protein>
<reference evidence="1 2" key="1">
    <citation type="submission" date="2020-06" db="EMBL/GenBank/DDBJ databases">
        <title>Transcriptomic and genomic resources for Thalictrum thalictroides and T. hernandezii: Facilitating candidate gene discovery in an emerging model plant lineage.</title>
        <authorList>
            <person name="Arias T."/>
            <person name="Riano-Pachon D.M."/>
            <person name="Di Stilio V.S."/>
        </authorList>
    </citation>
    <scope>NUCLEOTIDE SEQUENCE [LARGE SCALE GENOMIC DNA]</scope>
    <source>
        <strain evidence="2">cv. WT478/WT964</strain>
        <tissue evidence="1">Leaves</tissue>
    </source>
</reference>